<organism evidence="1 2">
    <name type="scientific">Danio rerio</name>
    <name type="common">Zebrafish</name>
    <name type="synonym">Brachydanio rerio</name>
    <dbReference type="NCBI Taxonomy" id="7955"/>
    <lineage>
        <taxon>Eukaryota</taxon>
        <taxon>Metazoa</taxon>
        <taxon>Chordata</taxon>
        <taxon>Craniata</taxon>
        <taxon>Vertebrata</taxon>
        <taxon>Euteleostomi</taxon>
        <taxon>Actinopterygii</taxon>
        <taxon>Neopterygii</taxon>
        <taxon>Teleostei</taxon>
        <taxon>Ostariophysi</taxon>
        <taxon>Cypriniformes</taxon>
        <taxon>Danionidae</taxon>
        <taxon>Danioninae</taxon>
        <taxon>Danio</taxon>
    </lineage>
</organism>
<reference evidence="2" key="1">
    <citation type="submission" date="2025-08" db="UniProtKB">
        <authorList>
            <consortium name="RefSeq"/>
        </authorList>
    </citation>
    <scope>IDENTIFICATION</scope>
    <source>
        <strain evidence="2">Tuebingen</strain>
        <tissue evidence="2">Fibroblasts and whole tissue</tissue>
    </source>
</reference>
<evidence type="ECO:0000313" key="1">
    <source>
        <dbReference type="Proteomes" id="UP000000437"/>
    </source>
</evidence>
<accession>A0AC58GPY1</accession>
<protein>
    <submittedName>
        <fullName evidence="2">POC1 centriolar protein homolog A isoform X4</fullName>
    </submittedName>
</protein>
<dbReference type="RefSeq" id="XP_073771778.1">
    <property type="nucleotide sequence ID" value="XM_073915677.1"/>
</dbReference>
<keyword evidence="1" id="KW-1185">Reference proteome</keyword>
<evidence type="ECO:0000313" key="2">
    <source>
        <dbReference type="RefSeq" id="XP_073771778.1"/>
    </source>
</evidence>
<name>A0AC58GPY1_DANRE</name>
<gene>
    <name evidence="2" type="primary">poc1a</name>
    <name evidence="2" type="synonym">wdr51a</name>
    <name evidence="2" type="synonym">wu:fl82d01</name>
    <name evidence="2" type="synonym">zgc:56055</name>
</gene>
<dbReference type="Proteomes" id="UP000000437">
    <property type="component" value="Chromosome 11"/>
</dbReference>
<sequence length="375" mass="41683">MTCCVILLEVAIRRWRHCAHKGMDMVSSNTQKWRLIRAATFLQSSIVQFWKGESVLFRAHTGSVRSVCFSADGQSLLTASDDQSIKLWSVHRQKIICTLREHNNWVRCARFSPDGQLMVSVSDDRTVKLWDASSRQLIHTFCEPGGYSSYVDFHPSSTCIATASSDNTVRVWDIRTHTLLQHYQVHSAAVNALSFHPSGNHLLTASSDSTLKILDLLEGRLLYTLHGHQGSASCVSFSRSGDQFASAGSDQQVMVWRTNFDSVDYSRVLQQKRDHRTPSAQASGAAGDPESRSGQKTEVSPLLGVSAERSVREPTPQQQTDADGVPAALTSTLQHIIGQLDVLTQTVAILEQRLTLTEDKLKECLEQQHQALTEH</sequence>
<proteinExistence type="predicted"/>